<dbReference type="Proteomes" id="UP000000755">
    <property type="component" value="Chromosome"/>
</dbReference>
<protein>
    <submittedName>
        <fullName evidence="1">Uncharacterized protein</fullName>
    </submittedName>
</protein>
<sequence>MAPRSIQMFFYVTHMFYTENLRQSIAEINKLSYAKYSPEERLEYSL</sequence>
<proteinExistence type="predicted"/>
<accession>A0M254</accession>
<evidence type="ECO:0000313" key="1">
    <source>
        <dbReference type="EMBL" id="CAL66699.1"/>
    </source>
</evidence>
<reference evidence="1 2" key="1">
    <citation type="journal article" date="2006" name="Environ. Microbiol.">
        <title>Whole genome analysis of the marine Bacteroidetes'Gramella forsetii' reveals adaptations to degradation of polymeric organic matter.</title>
        <authorList>
            <person name="Bauer M."/>
            <person name="Kube M."/>
            <person name="Teeling H."/>
            <person name="Richter M."/>
            <person name="Lombardot T."/>
            <person name="Allers E."/>
            <person name="Wuerdemann C.A."/>
            <person name="Quast C."/>
            <person name="Kuhl H."/>
            <person name="Knaust F."/>
            <person name="Woebken D."/>
            <person name="Bischof K."/>
            <person name="Mussmann M."/>
            <person name="Choudhuri J.V."/>
            <person name="Meyer F."/>
            <person name="Reinhardt R."/>
            <person name="Amann R.I."/>
            <person name="Gloeckner F.O."/>
        </authorList>
    </citation>
    <scope>NUCLEOTIDE SEQUENCE [LARGE SCALE GENOMIC DNA]</scope>
    <source>
        <strain evidence="1 2">KT0803</strain>
    </source>
</reference>
<dbReference type="EMBL" id="CU207366">
    <property type="protein sequence ID" value="CAL66699.1"/>
    <property type="molecule type" value="Genomic_DNA"/>
</dbReference>
<name>A0M254_CHRFK</name>
<organism evidence="1 2">
    <name type="scientific">Christiangramia forsetii (strain DSM 17595 / CGMCC 1.15422 / KT0803)</name>
    <name type="common">Gramella forsetii</name>
    <dbReference type="NCBI Taxonomy" id="411154"/>
    <lineage>
        <taxon>Bacteria</taxon>
        <taxon>Pseudomonadati</taxon>
        <taxon>Bacteroidota</taxon>
        <taxon>Flavobacteriia</taxon>
        <taxon>Flavobacteriales</taxon>
        <taxon>Flavobacteriaceae</taxon>
        <taxon>Christiangramia</taxon>
    </lineage>
</organism>
<dbReference type="KEGG" id="gfo:GFO_1729"/>
<dbReference type="STRING" id="411154.GFO_1729"/>
<evidence type="ECO:0000313" key="2">
    <source>
        <dbReference type="Proteomes" id="UP000000755"/>
    </source>
</evidence>
<dbReference type="AlphaFoldDB" id="A0M254"/>
<gene>
    <name evidence="1" type="ordered locus">GFO_1729</name>
</gene>
<dbReference type="HOGENOM" id="CLU_3184261_0_0_10"/>